<feature type="binding site" evidence="6">
    <location>
        <position position="571"/>
    </location>
    <ligand>
        <name>[4Fe-4S] cluster</name>
        <dbReference type="ChEBI" id="CHEBI:49883"/>
        <label>2</label>
    </ligand>
</feature>
<dbReference type="Gene3D" id="3.30.70.20">
    <property type="match status" value="1"/>
</dbReference>
<dbReference type="EMBL" id="AP023415">
    <property type="protein sequence ID" value="BCK78562.1"/>
    <property type="molecule type" value="Genomic_DNA"/>
</dbReference>
<dbReference type="NCBIfam" id="TIGR03336">
    <property type="entry name" value="IOR_alpha"/>
    <property type="match status" value="1"/>
</dbReference>
<dbReference type="Gene3D" id="3.40.50.970">
    <property type="match status" value="2"/>
</dbReference>
<keyword evidence="5 6" id="KW-0004">4Fe-4S</keyword>
<sequence length="591" mass="64362">MKHLMSGNEATARGVYEAGIKVCSAYPGTPSTEILENMPQYGEDVYCEWAPNEKVATEVAYGASVAGSRSFCTMKMVGLNVAADPLFTAGYMGVNGAYVVVTADDPSCHSSQNEQDNRHYARAAKIAMVEPSDAQESKDFVALACDISEQFDTPVLYRTTTRVCHSKGLVEFGERTEHTAPAYARNTRKYICAPANAYLNHPLVEERLKKLEEYGCTTALENGLNKVELGDGQVGVITASISYQYAKEVFPEGTSFLKLGLTYPLPMNLIRDFASKVQKLYVIEELDPFMEEQIKAAGIHCVGKELTGNMYELNTELVRERVLGVKTDFTPITEVQPAKRPPALCPGCPHRGFFYTLSKNKNYVVTGDIGCYTLGFAPPLNCMDVCICMGGGFSAGMGMAKSFEREGVTDKVVFGVMGDSTFFHSGMTGAAEIVYNKGRMIPCVLDNRITGMTGHQDNPGTGYTLMGQETNMISVEKVLSAYGFDPIFTVDPQDLAAMKKAVESAVAALQEGRQPAIVTRRPCLLIKRQKPQVGMCVVNADKCRSCKSCLKVGCPAISMENGKAFIDRTQCVGCTVCAQACPFDAIEKEEK</sequence>
<gene>
    <name evidence="8" type="primary">iorA</name>
    <name evidence="8" type="ORF">MM35RIKEN_07540</name>
</gene>
<feature type="domain" description="4Fe-4S ferredoxin-type" evidence="7">
    <location>
        <begin position="534"/>
        <end position="561"/>
    </location>
</feature>
<comment type="cofactor">
    <cofactor evidence="5 6">
        <name>[4Fe-4S] cluster</name>
        <dbReference type="ChEBI" id="CHEBI:49883"/>
    </cofactor>
    <text evidence="5 6">Binds 2 [4Fe-4S] clusters. In this family the first cluster has a non-standard and varying [4Fe-4S] binding motif CX(2)CX(2)CX(4-5)CP.</text>
</comment>
<evidence type="ECO:0000256" key="4">
    <source>
        <dbReference type="ARBA" id="ARBA00023014"/>
    </source>
</evidence>
<dbReference type="PROSITE" id="PS51379">
    <property type="entry name" value="4FE4S_FER_2"/>
    <property type="match status" value="2"/>
</dbReference>
<dbReference type="InterPro" id="IPR011766">
    <property type="entry name" value="TPP_enzyme_TPP-bd"/>
</dbReference>
<dbReference type="SUPFAM" id="SSF52518">
    <property type="entry name" value="Thiamin diphosphate-binding fold (THDP-binding)"/>
    <property type="match status" value="2"/>
</dbReference>
<keyword evidence="3 5" id="KW-0408">Iron</keyword>
<dbReference type="InterPro" id="IPR045025">
    <property type="entry name" value="HACL1-like"/>
</dbReference>
<name>A0A810PWT8_9FIRM</name>
<feature type="binding site" evidence="6">
    <location>
        <position position="574"/>
    </location>
    <ligand>
        <name>[4Fe-4S] cluster</name>
        <dbReference type="ChEBI" id="CHEBI:49883"/>
        <label>2</label>
    </ligand>
</feature>
<keyword evidence="4 5" id="KW-0411">Iron-sulfur</keyword>
<evidence type="ECO:0000256" key="5">
    <source>
        <dbReference type="PIRNR" id="PIRNR006439"/>
    </source>
</evidence>
<dbReference type="GO" id="GO:0030976">
    <property type="term" value="F:thiamine pyrophosphate binding"/>
    <property type="evidence" value="ECO:0007669"/>
    <property type="project" value="InterPro"/>
</dbReference>
<keyword evidence="2 5" id="KW-0560">Oxidoreductase</keyword>
<dbReference type="CDD" id="cd07034">
    <property type="entry name" value="TPP_PYR_PFOR_IOR-alpha_like"/>
    <property type="match status" value="1"/>
</dbReference>
<feature type="binding site" evidence="6">
    <location>
        <position position="549"/>
    </location>
    <ligand>
        <name>[4Fe-4S] cluster</name>
        <dbReference type="ChEBI" id="CHEBI:49883"/>
        <label>1</label>
    </ligand>
</feature>
<protein>
    <recommendedName>
        <fullName evidence="5">Indolepyruvate oxidoreductase subunit IorA</fullName>
        <shortName evidence="5">IOR</shortName>
        <ecNumber evidence="5">1.2.7.8</ecNumber>
    </recommendedName>
    <alternativeName>
        <fullName evidence="5">Indolepyruvate ferredoxin oxidoreductase subunit alpha</fullName>
    </alternativeName>
</protein>
<feature type="binding site" evidence="6">
    <location>
        <position position="577"/>
    </location>
    <ligand>
        <name>[4Fe-4S] cluster</name>
        <dbReference type="ChEBI" id="CHEBI:49883"/>
        <label>2</label>
    </ligand>
</feature>
<dbReference type="Pfam" id="PF00037">
    <property type="entry name" value="Fer4"/>
    <property type="match status" value="1"/>
</dbReference>
<dbReference type="PANTHER" id="PTHR43710:SF5">
    <property type="entry name" value="INDOLEPYRUVATE FERREDOXIN OXIDOREDUCTASE ALPHA SUBUNIT"/>
    <property type="match status" value="1"/>
</dbReference>
<keyword evidence="5" id="KW-0813">Transport</keyword>
<dbReference type="KEGG" id="vfa:MM35RIKEN_07540"/>
<evidence type="ECO:0000259" key="7">
    <source>
        <dbReference type="PROSITE" id="PS51379"/>
    </source>
</evidence>
<dbReference type="InterPro" id="IPR017900">
    <property type="entry name" value="4Fe4S_Fe_S_CS"/>
</dbReference>
<dbReference type="GO" id="GO:0051539">
    <property type="term" value="F:4 iron, 4 sulfur cluster binding"/>
    <property type="evidence" value="ECO:0007669"/>
    <property type="project" value="UniProtKB-UniRule"/>
</dbReference>
<dbReference type="InterPro" id="IPR017896">
    <property type="entry name" value="4Fe4S_Fe-S-bd"/>
</dbReference>
<accession>A0A810PWT8</accession>
<evidence type="ECO:0000313" key="8">
    <source>
        <dbReference type="EMBL" id="BCK78562.1"/>
    </source>
</evidence>
<evidence type="ECO:0000256" key="1">
    <source>
        <dbReference type="ARBA" id="ARBA00022723"/>
    </source>
</evidence>
<keyword evidence="9" id="KW-1185">Reference proteome</keyword>
<feature type="binding site" evidence="6">
    <location>
        <position position="546"/>
    </location>
    <ligand>
        <name>[4Fe-4S] cluster</name>
        <dbReference type="ChEBI" id="CHEBI:49883"/>
        <label>1</label>
    </ligand>
</feature>
<dbReference type="PIRSF" id="PIRSF006439">
    <property type="entry name" value="Indolepyruvate_ferr_oxidored"/>
    <property type="match status" value="1"/>
</dbReference>
<keyword evidence="5" id="KW-0249">Electron transport</keyword>
<dbReference type="GO" id="GO:0043805">
    <property type="term" value="F:indolepyruvate ferredoxin oxidoreductase activity"/>
    <property type="evidence" value="ECO:0007669"/>
    <property type="project" value="UniProtKB-UniRule"/>
</dbReference>
<evidence type="ECO:0000256" key="2">
    <source>
        <dbReference type="ARBA" id="ARBA00023002"/>
    </source>
</evidence>
<dbReference type="Pfam" id="PF02775">
    <property type="entry name" value="TPP_enzyme_C"/>
    <property type="match status" value="1"/>
</dbReference>
<dbReference type="Pfam" id="PF01855">
    <property type="entry name" value="POR_N"/>
    <property type="match status" value="1"/>
</dbReference>
<evidence type="ECO:0000256" key="6">
    <source>
        <dbReference type="PIRSR" id="PIRSR006439-50"/>
    </source>
</evidence>
<organism evidence="8 9">
    <name type="scientific">Vescimonas fastidiosa</name>
    <dbReference type="NCBI Taxonomy" id="2714353"/>
    <lineage>
        <taxon>Bacteria</taxon>
        <taxon>Bacillati</taxon>
        <taxon>Bacillota</taxon>
        <taxon>Clostridia</taxon>
        <taxon>Eubacteriales</taxon>
        <taxon>Oscillospiraceae</taxon>
        <taxon>Vescimonas</taxon>
    </lineage>
</organism>
<dbReference type="InterPro" id="IPR029061">
    <property type="entry name" value="THDP-binding"/>
</dbReference>
<evidence type="ECO:0000256" key="3">
    <source>
        <dbReference type="ARBA" id="ARBA00023004"/>
    </source>
</evidence>
<dbReference type="CDD" id="cd02008">
    <property type="entry name" value="TPP_IOR_alpha"/>
    <property type="match status" value="1"/>
</dbReference>
<evidence type="ECO:0000313" key="9">
    <source>
        <dbReference type="Proteomes" id="UP000681343"/>
    </source>
</evidence>
<dbReference type="Proteomes" id="UP000681343">
    <property type="component" value="Chromosome"/>
</dbReference>
<dbReference type="PROSITE" id="PS00198">
    <property type="entry name" value="4FE4S_FER_1"/>
    <property type="match status" value="1"/>
</dbReference>
<reference evidence="8" key="1">
    <citation type="submission" date="2020-09" db="EMBL/GenBank/DDBJ databases">
        <title>New species isolated from human feces.</title>
        <authorList>
            <person name="Kitahara M."/>
            <person name="Shigeno Y."/>
            <person name="Shime M."/>
            <person name="Matsumoto Y."/>
            <person name="Nakamura S."/>
            <person name="Motooka D."/>
            <person name="Fukuoka S."/>
            <person name="Nishikawa H."/>
            <person name="Benno Y."/>
        </authorList>
    </citation>
    <scope>NUCLEOTIDE SEQUENCE</scope>
    <source>
        <strain evidence="8">MM35</strain>
    </source>
</reference>
<dbReference type="InterPro" id="IPR017721">
    <property type="entry name" value="IorA"/>
</dbReference>
<comment type="catalytic activity">
    <reaction evidence="5">
        <text>indole-3-pyruvate + 2 oxidized [2Fe-2S]-[ferredoxin] + CoA = (indol-3-yl)acetyl-CoA + 2 reduced [2Fe-2S]-[ferredoxin] + CO2 + H(+)</text>
        <dbReference type="Rhea" id="RHEA:12645"/>
        <dbReference type="Rhea" id="RHEA-COMP:10000"/>
        <dbReference type="Rhea" id="RHEA-COMP:10001"/>
        <dbReference type="ChEBI" id="CHEBI:15378"/>
        <dbReference type="ChEBI" id="CHEBI:16526"/>
        <dbReference type="ChEBI" id="CHEBI:17640"/>
        <dbReference type="ChEBI" id="CHEBI:33737"/>
        <dbReference type="ChEBI" id="CHEBI:33738"/>
        <dbReference type="ChEBI" id="CHEBI:57271"/>
        <dbReference type="ChEBI" id="CHEBI:57287"/>
        <dbReference type="EC" id="1.2.7.8"/>
    </reaction>
</comment>
<dbReference type="PANTHER" id="PTHR43710">
    <property type="entry name" value="2-HYDROXYACYL-COA LYASE"/>
    <property type="match status" value="1"/>
</dbReference>
<dbReference type="InterPro" id="IPR002880">
    <property type="entry name" value="Pyrv_Fd/Flavodoxin_OxRdtase_N"/>
</dbReference>
<feature type="binding site" evidence="6">
    <location>
        <position position="543"/>
    </location>
    <ligand>
        <name>[4Fe-4S] cluster</name>
        <dbReference type="ChEBI" id="CHEBI:49883"/>
        <label>1</label>
    </ligand>
</feature>
<dbReference type="GO" id="GO:0046872">
    <property type="term" value="F:metal ion binding"/>
    <property type="evidence" value="ECO:0007669"/>
    <property type="project" value="UniProtKB-UniRule"/>
</dbReference>
<proteinExistence type="predicted"/>
<dbReference type="AlphaFoldDB" id="A0A810PWT8"/>
<dbReference type="EC" id="1.2.7.8" evidence="5"/>
<keyword evidence="1 5" id="KW-0479">Metal-binding</keyword>
<feature type="binding site" evidence="6">
    <location>
        <position position="554"/>
    </location>
    <ligand>
        <name>[4Fe-4S] cluster</name>
        <dbReference type="ChEBI" id="CHEBI:49883"/>
        <label>2</label>
    </ligand>
</feature>
<dbReference type="RefSeq" id="WP_212819457.1">
    <property type="nucleotide sequence ID" value="NZ_AP023415.1"/>
</dbReference>
<feature type="domain" description="4Fe-4S ferredoxin-type" evidence="7">
    <location>
        <begin position="562"/>
        <end position="591"/>
    </location>
</feature>
<dbReference type="FunFam" id="3.40.50.970:FF:000039">
    <property type="entry name" value="Indolepyruvate oxidoreductase subunit IorA"/>
    <property type="match status" value="1"/>
</dbReference>
<comment type="function">
    <text evidence="5">Catalyzes the ferredoxin-dependent oxidative decarboxylation of arylpyruvates.</text>
</comment>
<feature type="binding site" evidence="6">
    <location>
        <position position="581"/>
    </location>
    <ligand>
        <name>[4Fe-4S] cluster</name>
        <dbReference type="ChEBI" id="CHEBI:49883"/>
        <label>1</label>
    </ligand>
</feature>